<comment type="caution">
    <text evidence="1">The sequence shown here is derived from an EMBL/GenBank/DDBJ whole genome shotgun (WGS) entry which is preliminary data.</text>
</comment>
<evidence type="ECO:0000313" key="1">
    <source>
        <dbReference type="EMBL" id="KAJ8625889.1"/>
    </source>
</evidence>
<name>A0ACC2KYL5_PERAE</name>
<proteinExistence type="predicted"/>
<evidence type="ECO:0000313" key="2">
    <source>
        <dbReference type="Proteomes" id="UP001234297"/>
    </source>
</evidence>
<dbReference type="Proteomes" id="UP001234297">
    <property type="component" value="Chromosome 6"/>
</dbReference>
<accession>A0ACC2KYL5</accession>
<keyword evidence="2" id="KW-1185">Reference proteome</keyword>
<gene>
    <name evidence="1" type="ORF">MRB53_019196</name>
</gene>
<dbReference type="EMBL" id="CM056814">
    <property type="protein sequence ID" value="KAJ8625889.1"/>
    <property type="molecule type" value="Genomic_DNA"/>
</dbReference>
<protein>
    <submittedName>
        <fullName evidence="1">Uncharacterized protein</fullName>
    </submittedName>
</protein>
<sequence>MAAMGNGRRSSFSGQVPAKMATGGSGFKSQKRPEIDPTQPETCCFFHDHYTVRRCFSVNASSTATFPRSRRRLRMFEFRHSGTKSFSNLCKIEKSSGFSVFVFSCEICATPTCSSPVGHAQQPDWILKDQNRDLTRSDSSILRAQ</sequence>
<organism evidence="1 2">
    <name type="scientific">Persea americana</name>
    <name type="common">Avocado</name>
    <dbReference type="NCBI Taxonomy" id="3435"/>
    <lineage>
        <taxon>Eukaryota</taxon>
        <taxon>Viridiplantae</taxon>
        <taxon>Streptophyta</taxon>
        <taxon>Embryophyta</taxon>
        <taxon>Tracheophyta</taxon>
        <taxon>Spermatophyta</taxon>
        <taxon>Magnoliopsida</taxon>
        <taxon>Magnoliidae</taxon>
        <taxon>Laurales</taxon>
        <taxon>Lauraceae</taxon>
        <taxon>Persea</taxon>
    </lineage>
</organism>
<reference evidence="1 2" key="1">
    <citation type="journal article" date="2022" name="Hortic Res">
        <title>A haplotype resolved chromosomal level avocado genome allows analysis of novel avocado genes.</title>
        <authorList>
            <person name="Nath O."/>
            <person name="Fletcher S.J."/>
            <person name="Hayward A."/>
            <person name="Shaw L.M."/>
            <person name="Masouleh A.K."/>
            <person name="Furtado A."/>
            <person name="Henry R.J."/>
            <person name="Mitter N."/>
        </authorList>
    </citation>
    <scope>NUCLEOTIDE SEQUENCE [LARGE SCALE GENOMIC DNA]</scope>
    <source>
        <strain evidence="2">cv. Hass</strain>
    </source>
</reference>